<feature type="region of interest" description="Disordered" evidence="1">
    <location>
        <begin position="307"/>
        <end position="362"/>
    </location>
</feature>
<gene>
    <name evidence="4" type="ORF">QBC34DRAFT_90278</name>
</gene>
<organism evidence="4 5">
    <name type="scientific">Podospora aff. communis PSN243</name>
    <dbReference type="NCBI Taxonomy" id="3040156"/>
    <lineage>
        <taxon>Eukaryota</taxon>
        <taxon>Fungi</taxon>
        <taxon>Dikarya</taxon>
        <taxon>Ascomycota</taxon>
        <taxon>Pezizomycotina</taxon>
        <taxon>Sordariomycetes</taxon>
        <taxon>Sordariomycetidae</taxon>
        <taxon>Sordariales</taxon>
        <taxon>Podosporaceae</taxon>
        <taxon>Podospora</taxon>
    </lineage>
</organism>
<feature type="signal peptide" evidence="3">
    <location>
        <begin position="1"/>
        <end position="21"/>
    </location>
</feature>
<feature type="region of interest" description="Disordered" evidence="1">
    <location>
        <begin position="31"/>
        <end position="58"/>
    </location>
</feature>
<reference evidence="4" key="1">
    <citation type="journal article" date="2023" name="Mol. Phylogenet. Evol.">
        <title>Genome-scale phylogeny and comparative genomics of the fungal order Sordariales.</title>
        <authorList>
            <person name="Hensen N."/>
            <person name="Bonometti L."/>
            <person name="Westerberg I."/>
            <person name="Brannstrom I.O."/>
            <person name="Guillou S."/>
            <person name="Cros-Aarteil S."/>
            <person name="Calhoun S."/>
            <person name="Haridas S."/>
            <person name="Kuo A."/>
            <person name="Mondo S."/>
            <person name="Pangilinan J."/>
            <person name="Riley R."/>
            <person name="LaButti K."/>
            <person name="Andreopoulos B."/>
            <person name="Lipzen A."/>
            <person name="Chen C."/>
            <person name="Yan M."/>
            <person name="Daum C."/>
            <person name="Ng V."/>
            <person name="Clum A."/>
            <person name="Steindorff A."/>
            <person name="Ohm R.A."/>
            <person name="Martin F."/>
            <person name="Silar P."/>
            <person name="Natvig D.O."/>
            <person name="Lalanne C."/>
            <person name="Gautier V."/>
            <person name="Ament-Velasquez S.L."/>
            <person name="Kruys A."/>
            <person name="Hutchinson M.I."/>
            <person name="Powell A.J."/>
            <person name="Barry K."/>
            <person name="Miller A.N."/>
            <person name="Grigoriev I.V."/>
            <person name="Debuchy R."/>
            <person name="Gladieux P."/>
            <person name="Hiltunen Thoren M."/>
            <person name="Johannesson H."/>
        </authorList>
    </citation>
    <scope>NUCLEOTIDE SEQUENCE</scope>
    <source>
        <strain evidence="4">PSN243</strain>
    </source>
</reference>
<dbReference type="EMBL" id="MU865937">
    <property type="protein sequence ID" value="KAK4449433.1"/>
    <property type="molecule type" value="Genomic_DNA"/>
</dbReference>
<evidence type="ECO:0008006" key="6">
    <source>
        <dbReference type="Google" id="ProtNLM"/>
    </source>
</evidence>
<feature type="chain" id="PRO_5043519004" description="Mid2 domain-containing protein" evidence="3">
    <location>
        <begin position="22"/>
        <end position="445"/>
    </location>
</feature>
<accession>A0AAV9GMG6</accession>
<comment type="caution">
    <text evidence="4">The sequence shown here is derived from an EMBL/GenBank/DDBJ whole genome shotgun (WGS) entry which is preliminary data.</text>
</comment>
<evidence type="ECO:0000256" key="2">
    <source>
        <dbReference type="SAM" id="Phobius"/>
    </source>
</evidence>
<sequence length="445" mass="47636">MRIPSAWTWLAATTALPSVLANGGSITFSMDSVSDRRQDSSGRQNNIINRSPSPQNPDTKLVFDWTSSEDLLVSIKLRAFRYTTDQTAEYIGSENVPLPKETMTITTGGNPFTLPFPAATGGRCQLTGNCPTKRSAVSLAAAENFQNVTLKVSRISATTGTVEIEDFNPLLDLGGLPLFFEANFVDGSQSSQPFTVLKPSDLDPDWTQEFFVDNRPFPSDKIKPSKPTSSPAATDVASSSSSGGALPTGAIAGIAVGAAVIVLAFLGFLVWFFLRRRRQARDDDTFEAYANGRTRTDELMAEKEANAGVDVSPHSPYSDDGGQRDSSSLHNAGTGAGMATAAVAAHHHKKDLSQSTQDVPRSFTPYSDGHEAIARSPSTHAASIIPASSRGVPDSPIPGRATPHGVQTPYAHLVEEGMTEDEIRRLEDEERALDAAIEQSAVRKP</sequence>
<name>A0AAV9GMG6_9PEZI</name>
<keyword evidence="3" id="KW-0732">Signal</keyword>
<feature type="region of interest" description="Disordered" evidence="1">
    <location>
        <begin position="213"/>
        <end position="242"/>
    </location>
</feature>
<evidence type="ECO:0000256" key="3">
    <source>
        <dbReference type="SAM" id="SignalP"/>
    </source>
</evidence>
<proteinExistence type="predicted"/>
<evidence type="ECO:0000313" key="5">
    <source>
        <dbReference type="Proteomes" id="UP001321760"/>
    </source>
</evidence>
<dbReference type="PANTHER" id="PTHR16861">
    <property type="entry name" value="GLYCOPROTEIN 38"/>
    <property type="match status" value="1"/>
</dbReference>
<protein>
    <recommendedName>
        <fullName evidence="6">Mid2 domain-containing protein</fullName>
    </recommendedName>
</protein>
<dbReference type="Proteomes" id="UP001321760">
    <property type="component" value="Unassembled WGS sequence"/>
</dbReference>
<keyword evidence="2" id="KW-1133">Transmembrane helix</keyword>
<feature type="transmembrane region" description="Helical" evidence="2">
    <location>
        <begin position="250"/>
        <end position="274"/>
    </location>
</feature>
<dbReference type="PANTHER" id="PTHR16861:SF4">
    <property type="entry name" value="SH3 DOMAIN PROTEIN (AFU_ORTHOLOGUE AFUA_1G13610)"/>
    <property type="match status" value="1"/>
</dbReference>
<keyword evidence="2" id="KW-0472">Membrane</keyword>
<keyword evidence="5" id="KW-1185">Reference proteome</keyword>
<feature type="compositionally biased region" description="Polar residues" evidence="1">
    <location>
        <begin position="226"/>
        <end position="242"/>
    </location>
</feature>
<evidence type="ECO:0000313" key="4">
    <source>
        <dbReference type="EMBL" id="KAK4449433.1"/>
    </source>
</evidence>
<keyword evidence="2" id="KW-0812">Transmembrane</keyword>
<reference evidence="4" key="2">
    <citation type="submission" date="2023-05" db="EMBL/GenBank/DDBJ databases">
        <authorList>
            <consortium name="Lawrence Berkeley National Laboratory"/>
            <person name="Steindorff A."/>
            <person name="Hensen N."/>
            <person name="Bonometti L."/>
            <person name="Westerberg I."/>
            <person name="Brannstrom I.O."/>
            <person name="Guillou S."/>
            <person name="Cros-Aarteil S."/>
            <person name="Calhoun S."/>
            <person name="Haridas S."/>
            <person name="Kuo A."/>
            <person name="Mondo S."/>
            <person name="Pangilinan J."/>
            <person name="Riley R."/>
            <person name="Labutti K."/>
            <person name="Andreopoulos B."/>
            <person name="Lipzen A."/>
            <person name="Chen C."/>
            <person name="Yanf M."/>
            <person name="Daum C."/>
            <person name="Ng V."/>
            <person name="Clum A."/>
            <person name="Ohm R."/>
            <person name="Martin F."/>
            <person name="Silar P."/>
            <person name="Natvig D."/>
            <person name="Lalanne C."/>
            <person name="Gautier V."/>
            <person name="Ament-Velasquez S.L."/>
            <person name="Kruys A."/>
            <person name="Hutchinson M.I."/>
            <person name="Powell A.J."/>
            <person name="Barry K."/>
            <person name="Miller A.N."/>
            <person name="Grigoriev I.V."/>
            <person name="Debuchy R."/>
            <person name="Gladieux P."/>
            <person name="Thoren M.H."/>
            <person name="Johannesson H."/>
        </authorList>
    </citation>
    <scope>NUCLEOTIDE SEQUENCE</scope>
    <source>
        <strain evidence="4">PSN243</strain>
    </source>
</reference>
<dbReference type="AlphaFoldDB" id="A0AAV9GMG6"/>
<evidence type="ECO:0000256" key="1">
    <source>
        <dbReference type="SAM" id="MobiDB-lite"/>
    </source>
</evidence>
<feature type="compositionally biased region" description="Polar residues" evidence="1">
    <location>
        <begin position="41"/>
        <end position="58"/>
    </location>
</feature>